<dbReference type="InterPro" id="IPR022792">
    <property type="entry name" value="T2SS_protein-GspN"/>
</dbReference>
<keyword evidence="9 11" id="KW-0472">Membrane</keyword>
<dbReference type="EMBL" id="FTOH01000005">
    <property type="protein sequence ID" value="SIS84666.1"/>
    <property type="molecule type" value="Genomic_DNA"/>
</dbReference>
<reference evidence="13" key="1">
    <citation type="submission" date="2017-01" db="EMBL/GenBank/DDBJ databases">
        <authorList>
            <person name="Varghese N."/>
            <person name="Submissions S."/>
        </authorList>
    </citation>
    <scope>NUCLEOTIDE SEQUENCE [LARGE SCALE GENOMIC DNA]</scope>
    <source>
        <strain evidence="13">DSM 24913</strain>
    </source>
</reference>
<evidence type="ECO:0000256" key="10">
    <source>
        <dbReference type="ARBA" id="ARBA00030772"/>
    </source>
</evidence>
<evidence type="ECO:0000256" key="6">
    <source>
        <dbReference type="ARBA" id="ARBA00022519"/>
    </source>
</evidence>
<evidence type="ECO:0000256" key="5">
    <source>
        <dbReference type="ARBA" id="ARBA00022475"/>
    </source>
</evidence>
<evidence type="ECO:0000256" key="11">
    <source>
        <dbReference type="SAM" id="Phobius"/>
    </source>
</evidence>
<dbReference type="AlphaFoldDB" id="A0A1N7MEX2"/>
<evidence type="ECO:0000256" key="3">
    <source>
        <dbReference type="ARBA" id="ARBA00021563"/>
    </source>
</evidence>
<dbReference type="Proteomes" id="UP000185639">
    <property type="component" value="Unassembled WGS sequence"/>
</dbReference>
<evidence type="ECO:0000313" key="12">
    <source>
        <dbReference type="EMBL" id="SIS84666.1"/>
    </source>
</evidence>
<name>A0A1N7MEX2_9GAMM</name>
<dbReference type="GO" id="GO:0015627">
    <property type="term" value="C:type II protein secretion system complex"/>
    <property type="evidence" value="ECO:0007669"/>
    <property type="project" value="InterPro"/>
</dbReference>
<evidence type="ECO:0000256" key="8">
    <source>
        <dbReference type="ARBA" id="ARBA00022927"/>
    </source>
</evidence>
<protein>
    <recommendedName>
        <fullName evidence="3">Type II secretion system protein N</fullName>
    </recommendedName>
    <alternativeName>
        <fullName evidence="10">General secretion pathway protein N</fullName>
    </alternativeName>
</protein>
<evidence type="ECO:0000256" key="2">
    <source>
        <dbReference type="ARBA" id="ARBA00007208"/>
    </source>
</evidence>
<dbReference type="OrthoDB" id="6118198at2"/>
<organism evidence="12 13">
    <name type="scientific">Thalassolituus maritimus</name>
    <dbReference type="NCBI Taxonomy" id="484498"/>
    <lineage>
        <taxon>Bacteria</taxon>
        <taxon>Pseudomonadati</taxon>
        <taxon>Pseudomonadota</taxon>
        <taxon>Gammaproteobacteria</taxon>
        <taxon>Oceanospirillales</taxon>
        <taxon>Oceanospirillaceae</taxon>
        <taxon>Thalassolituus</taxon>
    </lineage>
</organism>
<dbReference type="GO" id="GO:0015628">
    <property type="term" value="P:protein secretion by the type II secretion system"/>
    <property type="evidence" value="ECO:0007669"/>
    <property type="project" value="InterPro"/>
</dbReference>
<keyword evidence="11" id="KW-1133">Transmembrane helix</keyword>
<evidence type="ECO:0000256" key="4">
    <source>
        <dbReference type="ARBA" id="ARBA00022448"/>
    </source>
</evidence>
<evidence type="ECO:0000256" key="9">
    <source>
        <dbReference type="ARBA" id="ARBA00023136"/>
    </source>
</evidence>
<dbReference type="Pfam" id="PF01203">
    <property type="entry name" value="T2SSN"/>
    <property type="match status" value="1"/>
</dbReference>
<comment type="similarity">
    <text evidence="2">Belongs to the GSP N family.</text>
</comment>
<keyword evidence="6" id="KW-0997">Cell inner membrane</keyword>
<keyword evidence="8" id="KW-0653">Protein transport</keyword>
<dbReference type="RefSeq" id="WP_076515461.1">
    <property type="nucleotide sequence ID" value="NZ_FTOH01000005.1"/>
</dbReference>
<dbReference type="STRING" id="484498.SAMN05421686_105143"/>
<evidence type="ECO:0000256" key="1">
    <source>
        <dbReference type="ARBA" id="ARBA00004533"/>
    </source>
</evidence>
<gene>
    <name evidence="12" type="ORF">SAMN05421686_105143</name>
</gene>
<keyword evidence="13" id="KW-1185">Reference proteome</keyword>
<proteinExistence type="inferred from homology"/>
<keyword evidence="7 11" id="KW-0812">Transmembrane</keyword>
<accession>A0A1N7MEX2</accession>
<dbReference type="GO" id="GO:0005886">
    <property type="term" value="C:plasma membrane"/>
    <property type="evidence" value="ECO:0007669"/>
    <property type="project" value="UniProtKB-SubCell"/>
</dbReference>
<keyword evidence="5" id="KW-1003">Cell membrane</keyword>
<evidence type="ECO:0000313" key="13">
    <source>
        <dbReference type="Proteomes" id="UP000185639"/>
    </source>
</evidence>
<comment type="subcellular location">
    <subcellularLocation>
        <location evidence="1">Cell inner membrane</location>
    </subcellularLocation>
</comment>
<sequence length="259" mass="27935">MLRAVWSAKWYILLGLLAFILIVVATTPIHFLWKYAEPYARDLPVRIQNPTGTLWQGRADIGVPQAGTIAAGWELSPLSLLLGNADLAINAEGENIRLTGAAQATGLYAGLPERVIIEDLNGYLDSSALAPLLMQARANLDGSFELSRLNADISIADQGINDISGQLVYSGGQLRARVERQAIDTELPMLVANIVMDGPKVTVPVATADGEPLGQLFLQEDGWGGMTVLRRAVDIAGQSWPDKQADADTVIFEVSQKFL</sequence>
<feature type="transmembrane region" description="Helical" evidence="11">
    <location>
        <begin position="12"/>
        <end position="33"/>
    </location>
</feature>
<keyword evidence="4" id="KW-0813">Transport</keyword>
<evidence type="ECO:0000256" key="7">
    <source>
        <dbReference type="ARBA" id="ARBA00022692"/>
    </source>
</evidence>